<dbReference type="Gene3D" id="3.10.310.30">
    <property type="match status" value="1"/>
</dbReference>
<feature type="domain" description="DDH" evidence="6">
    <location>
        <begin position="82"/>
        <end position="225"/>
    </location>
</feature>
<keyword evidence="5 10" id="KW-0269">Exonuclease</keyword>
<dbReference type="EMBL" id="FNFL01000008">
    <property type="protein sequence ID" value="SDK51872.1"/>
    <property type="molecule type" value="Genomic_DNA"/>
</dbReference>
<feature type="domain" description="Single-stranded-DNA-specific exonuclease RecJ C-terminal" evidence="8">
    <location>
        <begin position="563"/>
        <end position="765"/>
    </location>
</feature>
<evidence type="ECO:0000256" key="1">
    <source>
        <dbReference type="ARBA" id="ARBA00005915"/>
    </source>
</evidence>
<dbReference type="InterPro" id="IPR038763">
    <property type="entry name" value="DHH_sf"/>
</dbReference>
<feature type="domain" description="DHHA1" evidence="7">
    <location>
        <begin position="341"/>
        <end position="436"/>
    </location>
</feature>
<dbReference type="InterPro" id="IPR051673">
    <property type="entry name" value="SSDNA_exonuclease_RecJ"/>
</dbReference>
<protein>
    <recommendedName>
        <fullName evidence="2">Single-stranded-DNA-specific exonuclease RecJ</fullName>
    </recommendedName>
</protein>
<proteinExistence type="inferred from homology"/>
<keyword evidence="4" id="KW-0378">Hydrolase</keyword>
<evidence type="ECO:0000256" key="3">
    <source>
        <dbReference type="ARBA" id="ARBA00022722"/>
    </source>
</evidence>
<dbReference type="InterPro" id="IPR001667">
    <property type="entry name" value="DDH_dom"/>
</dbReference>
<dbReference type="InterPro" id="IPR003156">
    <property type="entry name" value="DHHA1_dom"/>
</dbReference>
<evidence type="ECO:0000256" key="4">
    <source>
        <dbReference type="ARBA" id="ARBA00022801"/>
    </source>
</evidence>
<feature type="domain" description="RecJ OB" evidence="9">
    <location>
        <begin position="451"/>
        <end position="556"/>
    </location>
</feature>
<dbReference type="PANTHER" id="PTHR30255">
    <property type="entry name" value="SINGLE-STRANDED-DNA-SPECIFIC EXONUCLEASE RECJ"/>
    <property type="match status" value="1"/>
</dbReference>
<dbReference type="GO" id="GO:0003676">
    <property type="term" value="F:nucleic acid binding"/>
    <property type="evidence" value="ECO:0007669"/>
    <property type="project" value="InterPro"/>
</dbReference>
<accession>A0A1G9CJS2</accession>
<dbReference type="AlphaFoldDB" id="A0A1G9CJS2"/>
<sequence>MLRSQANWKFTYNELDGDTRFNQDLDLSPLTGRLLFQRGIFTKDQADKFLNPSLEDLHAPALLHDIEKASQKVRQAIDNGEKILVYGDYDADGVSSTAVMLEALRELGADCSYYIPNRFTEGYGPNEQAFREAKDNGFQLIITVDNGIAAVHEAAIAKELGLDLIITDHHEVQEQLPDALAIVHPKCSTEYPFQELAGVGVAFKFAQYLLGYLPEHLLDLVVIGTIADLVPLIDENRVLASYGLKSISQTKRPGIKALKAACNIEGSITEDDIGFLIGPRINAVGRLQDANMAVDLLLTENPEEAEDLASFVQQLNQERQKIVADIAKEAEALVEAGDTGENVIVAAKEGWNEGVLGIVASKLVRKYDRPAIVLSINTAKQQAKGSARSIEAFDLFKNCMEIRDTFTHFGGHAQAAGMTLPIENVEVLRERLNRIAGERLSPEDYKQVLTIDSTIVIDELSLDIIKEIGSLAPFGMGNPKPLFHLNSEPAEIRQIGSQKNHLKFVFQHKQKQLDGVAFGLGDLYAKIASRSALEVVGELQINEWNGKQKLQIMIKDMAVNTWQLFDYRGSRHLGKQIPAELFHESLAISFQKADAQQQRLPAEISPVLFQKGEVEQWRQEGFDSIILLDLPDKIEELEYLIHHLQPRNIFACFYESSGQYMEVIPSREDFKWFYAMVLKRKYFKMDNEIEKLAAYKGWKTEKIKFISQVFFELDFVKIEDGVLTPHSNPSKKDLTEAYTYQKKQNRLKIEKLLYYSSYNELKAWFNQHMVQSGSPKEEVSYGL</sequence>
<dbReference type="SUPFAM" id="SSF64182">
    <property type="entry name" value="DHH phosphoesterases"/>
    <property type="match status" value="1"/>
</dbReference>
<dbReference type="Pfam" id="PF02272">
    <property type="entry name" value="DHHA1"/>
    <property type="match status" value="1"/>
</dbReference>
<comment type="similarity">
    <text evidence="1">Belongs to the RecJ family.</text>
</comment>
<dbReference type="Gene3D" id="3.90.1640.30">
    <property type="match status" value="1"/>
</dbReference>
<dbReference type="Pfam" id="PF10141">
    <property type="entry name" value="ssDNA-exonuc_C"/>
    <property type="match status" value="1"/>
</dbReference>
<evidence type="ECO:0000313" key="11">
    <source>
        <dbReference type="Proteomes" id="UP000198694"/>
    </source>
</evidence>
<dbReference type="STRING" id="407036.SAMN05216243_3406"/>
<gene>
    <name evidence="10" type="ORF">SAMN05216243_3406</name>
</gene>
<evidence type="ECO:0000256" key="5">
    <source>
        <dbReference type="ARBA" id="ARBA00022839"/>
    </source>
</evidence>
<organism evidence="10 11">
    <name type="scientific">Sediminibacillus albus</name>
    <dbReference type="NCBI Taxonomy" id="407036"/>
    <lineage>
        <taxon>Bacteria</taxon>
        <taxon>Bacillati</taxon>
        <taxon>Bacillota</taxon>
        <taxon>Bacilli</taxon>
        <taxon>Bacillales</taxon>
        <taxon>Bacillaceae</taxon>
        <taxon>Sediminibacillus</taxon>
    </lineage>
</organism>
<dbReference type="InterPro" id="IPR041122">
    <property type="entry name" value="RecJ_OB"/>
</dbReference>
<reference evidence="10 11" key="1">
    <citation type="submission" date="2016-10" db="EMBL/GenBank/DDBJ databases">
        <authorList>
            <person name="de Groot N.N."/>
        </authorList>
    </citation>
    <scope>NUCLEOTIDE SEQUENCE [LARGE SCALE GENOMIC DNA]</scope>
    <source>
        <strain evidence="10 11">CGMCC 1.6502</strain>
    </source>
</reference>
<evidence type="ECO:0000313" key="10">
    <source>
        <dbReference type="EMBL" id="SDK51872.1"/>
    </source>
</evidence>
<dbReference type="Pfam" id="PF17768">
    <property type="entry name" value="RecJ_OB"/>
    <property type="match status" value="1"/>
</dbReference>
<name>A0A1G9CJS2_9BACI</name>
<dbReference type="GO" id="GO:0008409">
    <property type="term" value="F:5'-3' exonuclease activity"/>
    <property type="evidence" value="ECO:0007669"/>
    <property type="project" value="InterPro"/>
</dbReference>
<dbReference type="PANTHER" id="PTHR30255:SF2">
    <property type="entry name" value="SINGLE-STRANDED-DNA-SPECIFIC EXONUCLEASE RECJ"/>
    <property type="match status" value="1"/>
</dbReference>
<dbReference type="RefSeq" id="WP_093216759.1">
    <property type="nucleotide sequence ID" value="NZ_FNFL01000008.1"/>
</dbReference>
<dbReference type="GO" id="GO:0006281">
    <property type="term" value="P:DNA repair"/>
    <property type="evidence" value="ECO:0007669"/>
    <property type="project" value="InterPro"/>
</dbReference>
<keyword evidence="11" id="KW-1185">Reference proteome</keyword>
<dbReference type="Pfam" id="PF01368">
    <property type="entry name" value="DHH"/>
    <property type="match status" value="1"/>
</dbReference>
<dbReference type="OrthoDB" id="9809852at2"/>
<dbReference type="InterPro" id="IPR018779">
    <property type="entry name" value="RecJ_C"/>
</dbReference>
<keyword evidence="3" id="KW-0540">Nuclease</keyword>
<evidence type="ECO:0000256" key="2">
    <source>
        <dbReference type="ARBA" id="ARBA00019841"/>
    </source>
</evidence>
<evidence type="ECO:0000259" key="9">
    <source>
        <dbReference type="Pfam" id="PF17768"/>
    </source>
</evidence>
<evidence type="ECO:0000259" key="8">
    <source>
        <dbReference type="Pfam" id="PF10141"/>
    </source>
</evidence>
<dbReference type="Proteomes" id="UP000198694">
    <property type="component" value="Unassembled WGS sequence"/>
</dbReference>
<dbReference type="GO" id="GO:0006310">
    <property type="term" value="P:DNA recombination"/>
    <property type="evidence" value="ECO:0007669"/>
    <property type="project" value="InterPro"/>
</dbReference>
<dbReference type="NCBIfam" id="TIGR00644">
    <property type="entry name" value="recJ"/>
    <property type="match status" value="1"/>
</dbReference>
<dbReference type="InterPro" id="IPR004610">
    <property type="entry name" value="RecJ"/>
</dbReference>
<evidence type="ECO:0000259" key="6">
    <source>
        <dbReference type="Pfam" id="PF01368"/>
    </source>
</evidence>
<evidence type="ECO:0000259" key="7">
    <source>
        <dbReference type="Pfam" id="PF02272"/>
    </source>
</evidence>